<protein>
    <submittedName>
        <fullName evidence="9">Phage integrase family protein</fullName>
    </submittedName>
</protein>
<dbReference type="GO" id="GO:0003677">
    <property type="term" value="F:DNA binding"/>
    <property type="evidence" value="ECO:0007669"/>
    <property type="project" value="UniProtKB-UniRule"/>
</dbReference>
<dbReference type="GO" id="GO:0006310">
    <property type="term" value="P:DNA recombination"/>
    <property type="evidence" value="ECO:0007669"/>
    <property type="project" value="UniProtKB-KW"/>
</dbReference>
<comment type="similarity">
    <text evidence="1">Belongs to the 'phage' integrase family.</text>
</comment>
<dbReference type="Pfam" id="PF22022">
    <property type="entry name" value="Phage_int_M"/>
    <property type="match status" value="1"/>
</dbReference>
<dbReference type="PANTHER" id="PTHR30629:SF2">
    <property type="entry name" value="PROPHAGE INTEGRASE INTS-RELATED"/>
    <property type="match status" value="1"/>
</dbReference>
<evidence type="ECO:0000259" key="7">
    <source>
        <dbReference type="PROSITE" id="PS51898"/>
    </source>
</evidence>
<dbReference type="HOGENOM" id="CLU_667131_0_0_0"/>
<evidence type="ECO:0000256" key="1">
    <source>
        <dbReference type="ARBA" id="ARBA00008857"/>
    </source>
</evidence>
<evidence type="ECO:0000313" key="9">
    <source>
        <dbReference type="EMBL" id="ABJ85654.1"/>
    </source>
</evidence>
<dbReference type="eggNOG" id="COG0582">
    <property type="taxonomic scope" value="Bacteria"/>
</dbReference>
<evidence type="ECO:0000256" key="6">
    <source>
        <dbReference type="SAM" id="MobiDB-lite"/>
    </source>
</evidence>
<feature type="domain" description="Core-binding (CB)" evidence="8">
    <location>
        <begin position="114"/>
        <end position="199"/>
    </location>
</feature>
<dbReference type="KEGG" id="sus:Acid_4695"/>
<evidence type="ECO:0000256" key="3">
    <source>
        <dbReference type="ARBA" id="ARBA00023125"/>
    </source>
</evidence>
<accession>Q01XG1</accession>
<evidence type="ECO:0000256" key="2">
    <source>
        <dbReference type="ARBA" id="ARBA00022908"/>
    </source>
</evidence>
<name>Q01XG1_SOLUE</name>
<dbReference type="CDD" id="cd00397">
    <property type="entry name" value="DNA_BRE_C"/>
    <property type="match status" value="1"/>
</dbReference>
<proteinExistence type="inferred from homology"/>
<feature type="compositionally biased region" description="Polar residues" evidence="6">
    <location>
        <begin position="1"/>
        <end position="23"/>
    </location>
</feature>
<dbReference type="STRING" id="234267.Acid_4695"/>
<evidence type="ECO:0000256" key="5">
    <source>
        <dbReference type="PROSITE-ProRule" id="PRU01248"/>
    </source>
</evidence>
<keyword evidence="3 5" id="KW-0238">DNA-binding</keyword>
<dbReference type="EMBL" id="CP000473">
    <property type="protein sequence ID" value="ABJ85654.1"/>
    <property type="molecule type" value="Genomic_DNA"/>
</dbReference>
<dbReference type="Gene3D" id="1.10.443.10">
    <property type="entry name" value="Intergrase catalytic core"/>
    <property type="match status" value="1"/>
</dbReference>
<keyword evidence="4" id="KW-0233">DNA recombination</keyword>
<dbReference type="InterPro" id="IPR044068">
    <property type="entry name" value="CB"/>
</dbReference>
<dbReference type="GO" id="GO:0015074">
    <property type="term" value="P:DNA integration"/>
    <property type="evidence" value="ECO:0007669"/>
    <property type="project" value="UniProtKB-KW"/>
</dbReference>
<dbReference type="PROSITE" id="PS51900">
    <property type="entry name" value="CB"/>
    <property type="match status" value="1"/>
</dbReference>
<evidence type="ECO:0000259" key="8">
    <source>
        <dbReference type="PROSITE" id="PS51900"/>
    </source>
</evidence>
<dbReference type="InterPro" id="IPR013762">
    <property type="entry name" value="Integrase-like_cat_sf"/>
</dbReference>
<dbReference type="InterPro" id="IPR053876">
    <property type="entry name" value="Phage_int_M"/>
</dbReference>
<sequence>MDRNSSQPTLQNGTVPQSTSRTTRYNREPIAKLIGMGELVRNQNPPLQKTTVRNPRWFIRPYVDRLQPDGSVRRERERIYLGSCGDVDRKNAGIQRAEVLRRINNGSFVLQSQMNFGEFLDLFEKKFVEAKDNLAASTQAKYAAHLKNHIRPAFGHLAIGEITTLRIDDWLAAKNDAGLSWSTRSDLRNLMSCIFRQAKKWGVWKQDNPAQLATVGRKRMVREKRKLPMEDTRRLLLALPDDVRLIIMAALFCTLRISEVLGLQRRHLDFKTGRIMVQQRYYRGNLDVPKSQKAIRDVPMGELSRFLAERNPGSQAAYEFVFSVKTSRGVCRDDRDILQHFLRPAAEKLGLYYPGFGFHSFRREAVTALANEIGVPQTMKAAGHSKADMTLLYTLDDFEKQEAGIRHFQQQM</sequence>
<dbReference type="InterPro" id="IPR050808">
    <property type="entry name" value="Phage_Integrase"/>
</dbReference>
<dbReference type="PANTHER" id="PTHR30629">
    <property type="entry name" value="PROPHAGE INTEGRASE"/>
    <property type="match status" value="1"/>
</dbReference>
<feature type="region of interest" description="Disordered" evidence="6">
    <location>
        <begin position="1"/>
        <end position="27"/>
    </location>
</feature>
<keyword evidence="2" id="KW-0229">DNA integration</keyword>
<dbReference type="InterPro" id="IPR011010">
    <property type="entry name" value="DNA_brk_join_enz"/>
</dbReference>
<reference evidence="9" key="1">
    <citation type="submission" date="2006-10" db="EMBL/GenBank/DDBJ databases">
        <title>Complete sequence of Solibacter usitatus Ellin6076.</title>
        <authorList>
            <consortium name="US DOE Joint Genome Institute"/>
            <person name="Copeland A."/>
            <person name="Lucas S."/>
            <person name="Lapidus A."/>
            <person name="Barry K."/>
            <person name="Detter J.C."/>
            <person name="Glavina del Rio T."/>
            <person name="Hammon N."/>
            <person name="Israni S."/>
            <person name="Dalin E."/>
            <person name="Tice H."/>
            <person name="Pitluck S."/>
            <person name="Thompson L.S."/>
            <person name="Brettin T."/>
            <person name="Bruce D."/>
            <person name="Han C."/>
            <person name="Tapia R."/>
            <person name="Gilna P."/>
            <person name="Schmutz J."/>
            <person name="Larimer F."/>
            <person name="Land M."/>
            <person name="Hauser L."/>
            <person name="Kyrpides N."/>
            <person name="Mikhailova N."/>
            <person name="Janssen P.H."/>
            <person name="Kuske C.R."/>
            <person name="Richardson P."/>
        </authorList>
    </citation>
    <scope>NUCLEOTIDE SEQUENCE</scope>
    <source>
        <strain evidence="9">Ellin6076</strain>
    </source>
</reference>
<dbReference type="SUPFAM" id="SSF56349">
    <property type="entry name" value="DNA breaking-rejoining enzymes"/>
    <property type="match status" value="1"/>
</dbReference>
<gene>
    <name evidence="9" type="ordered locus">Acid_4695</name>
</gene>
<dbReference type="Pfam" id="PF00589">
    <property type="entry name" value="Phage_integrase"/>
    <property type="match status" value="1"/>
</dbReference>
<dbReference type="Gene3D" id="1.10.150.130">
    <property type="match status" value="1"/>
</dbReference>
<dbReference type="InParanoid" id="Q01XG1"/>
<evidence type="ECO:0000256" key="4">
    <source>
        <dbReference type="ARBA" id="ARBA00023172"/>
    </source>
</evidence>
<dbReference type="PROSITE" id="PS51898">
    <property type="entry name" value="TYR_RECOMBINASE"/>
    <property type="match status" value="1"/>
</dbReference>
<feature type="domain" description="Tyr recombinase" evidence="7">
    <location>
        <begin position="222"/>
        <end position="406"/>
    </location>
</feature>
<organism evidence="9">
    <name type="scientific">Solibacter usitatus (strain Ellin6076)</name>
    <dbReference type="NCBI Taxonomy" id="234267"/>
    <lineage>
        <taxon>Bacteria</taxon>
        <taxon>Pseudomonadati</taxon>
        <taxon>Acidobacteriota</taxon>
        <taxon>Terriglobia</taxon>
        <taxon>Bryobacterales</taxon>
        <taxon>Solibacteraceae</taxon>
        <taxon>Candidatus Solibacter</taxon>
    </lineage>
</organism>
<dbReference type="OrthoDB" id="104151at2"/>
<dbReference type="AlphaFoldDB" id="Q01XG1"/>
<dbReference type="InterPro" id="IPR010998">
    <property type="entry name" value="Integrase_recombinase_N"/>
</dbReference>
<dbReference type="InterPro" id="IPR002104">
    <property type="entry name" value="Integrase_catalytic"/>
</dbReference>